<protein>
    <submittedName>
        <fullName evidence="10">Polar amino acid ABC transporter, inner membrane subunit</fullName>
    </submittedName>
</protein>
<dbReference type="KEGG" id="ssm:Spirs_3304"/>
<dbReference type="GO" id="GO:0022857">
    <property type="term" value="F:transmembrane transporter activity"/>
    <property type="evidence" value="ECO:0007669"/>
    <property type="project" value="InterPro"/>
</dbReference>
<dbReference type="CDD" id="cd06261">
    <property type="entry name" value="TM_PBP2"/>
    <property type="match status" value="1"/>
</dbReference>
<dbReference type="InterPro" id="IPR043429">
    <property type="entry name" value="ArtM/GltK/GlnP/TcyL/YhdX-like"/>
</dbReference>
<evidence type="ECO:0000256" key="1">
    <source>
        <dbReference type="ARBA" id="ARBA00004429"/>
    </source>
</evidence>
<dbReference type="GO" id="GO:0043190">
    <property type="term" value="C:ATP-binding cassette (ABC) transporter complex"/>
    <property type="evidence" value="ECO:0007669"/>
    <property type="project" value="InterPro"/>
</dbReference>
<evidence type="ECO:0000256" key="3">
    <source>
        <dbReference type="ARBA" id="ARBA00022448"/>
    </source>
</evidence>
<feature type="transmembrane region" description="Helical" evidence="8">
    <location>
        <begin position="291"/>
        <end position="309"/>
    </location>
</feature>
<evidence type="ECO:0000256" key="6">
    <source>
        <dbReference type="ARBA" id="ARBA00022989"/>
    </source>
</evidence>
<evidence type="ECO:0000256" key="2">
    <source>
        <dbReference type="ARBA" id="ARBA00010072"/>
    </source>
</evidence>
<feature type="transmembrane region" description="Helical" evidence="8">
    <location>
        <begin position="321"/>
        <end position="340"/>
    </location>
</feature>
<gene>
    <name evidence="10" type="ordered locus">Spirs_3304</name>
</gene>
<dbReference type="SUPFAM" id="SSF161098">
    <property type="entry name" value="MetI-like"/>
    <property type="match status" value="1"/>
</dbReference>
<comment type="subcellular location">
    <subcellularLocation>
        <location evidence="1">Cell inner membrane</location>
        <topology evidence="1">Multi-pass membrane protein</topology>
    </subcellularLocation>
    <subcellularLocation>
        <location evidence="8">Cell membrane</location>
        <topology evidence="8">Multi-pass membrane protein</topology>
    </subcellularLocation>
</comment>
<dbReference type="Proteomes" id="UP000002318">
    <property type="component" value="Chromosome"/>
</dbReference>
<dbReference type="InterPro" id="IPR010065">
    <property type="entry name" value="AA_ABC_transptr_permease_3TM"/>
</dbReference>
<name>E1RAN2_SEDSS</name>
<evidence type="ECO:0000256" key="7">
    <source>
        <dbReference type="ARBA" id="ARBA00023136"/>
    </source>
</evidence>
<accession>E1RAN2</accession>
<dbReference type="PANTHER" id="PTHR30614:SF41">
    <property type="entry name" value="INNER MEMBRANE AMINO-ACID ABC TRANSPORTER PERMEASE PROTEIN YHDY"/>
    <property type="match status" value="1"/>
</dbReference>
<keyword evidence="5 8" id="KW-0812">Transmembrane</keyword>
<keyword evidence="3 8" id="KW-0813">Transport</keyword>
<dbReference type="eggNOG" id="COG0765">
    <property type="taxonomic scope" value="Bacteria"/>
</dbReference>
<evidence type="ECO:0000259" key="9">
    <source>
        <dbReference type="PROSITE" id="PS50928"/>
    </source>
</evidence>
<proteinExistence type="inferred from homology"/>
<feature type="domain" description="ABC transmembrane type-1" evidence="9">
    <location>
        <begin position="146"/>
        <end position="340"/>
    </location>
</feature>
<dbReference type="RefSeq" id="WP_013255859.1">
    <property type="nucleotide sequence ID" value="NC_014364.1"/>
</dbReference>
<sequence>MTDKIKNLLKTIKRDYFNSPFTIMLSLVILYLAVRLGIWLIQWAFINAVWSGENREVAVKNGATWAFIRAKIRFFIFGFYPKDQIWRIIITFLIMALSFIPYFMKKIHHKVLVFASHMLIWPIVIIFFLSGGAGLEKVSTNDWGGLTLTLILSSLGLLYSFPIGIALALGRRSSWPVIRGLSVAYIEFFRGIPLITILFMASVVVPFFLPPQISVDKIIRIIVGMTCFQSAYLAEVIRGGLQSIPKGQYEASDSLGFGFSLQQYLIILPQVLKVTVANIGGISISFLKDTTLVLIIGMFDLLGMVSPLASDSNWLGMEPEGYLFAGLIYWLICFTISRITNRIEEKVHTLPAVGGTT</sequence>
<keyword evidence="4" id="KW-1003">Cell membrane</keyword>
<feature type="transmembrane region" description="Helical" evidence="8">
    <location>
        <begin position="111"/>
        <end position="130"/>
    </location>
</feature>
<dbReference type="InterPro" id="IPR035906">
    <property type="entry name" value="MetI-like_sf"/>
</dbReference>
<reference evidence="10 11" key="1">
    <citation type="journal article" date="2010" name="Stand. Genomic Sci.">
        <title>Complete genome sequence of Spirochaeta smaragdinae type strain (SEBR 4228).</title>
        <authorList>
            <person name="Mavromatis K."/>
            <person name="Yasawong M."/>
            <person name="Chertkov O."/>
            <person name="Lapidus A."/>
            <person name="Lucas S."/>
            <person name="Nolan M."/>
            <person name="Del Rio T.G."/>
            <person name="Tice H."/>
            <person name="Cheng J.F."/>
            <person name="Pitluck S."/>
            <person name="Liolios K."/>
            <person name="Ivanova N."/>
            <person name="Tapia R."/>
            <person name="Han C."/>
            <person name="Bruce D."/>
            <person name="Goodwin L."/>
            <person name="Pati A."/>
            <person name="Chen A."/>
            <person name="Palaniappan K."/>
            <person name="Land M."/>
            <person name="Hauser L."/>
            <person name="Chang Y.J."/>
            <person name="Jeffries C.D."/>
            <person name="Detter J.C."/>
            <person name="Rohde M."/>
            <person name="Brambilla E."/>
            <person name="Spring S."/>
            <person name="Goker M."/>
            <person name="Sikorski J."/>
            <person name="Woyke T."/>
            <person name="Bristow J."/>
            <person name="Eisen J.A."/>
            <person name="Markowitz V."/>
            <person name="Hugenholtz P."/>
            <person name="Klenk H.P."/>
            <person name="Kyrpides N.C."/>
        </authorList>
    </citation>
    <scope>NUCLEOTIDE SEQUENCE [LARGE SCALE GENOMIC DNA]</scope>
    <source>
        <strain evidence="11">DSM 11293 / JCM 15392 / SEBR 4228</strain>
    </source>
</reference>
<comment type="similarity">
    <text evidence="2">Belongs to the binding-protein-dependent transport system permease family. HisMQ subfamily.</text>
</comment>
<dbReference type="STRING" id="573413.Spirs_3304"/>
<dbReference type="PROSITE" id="PS50928">
    <property type="entry name" value="ABC_TM1"/>
    <property type="match status" value="1"/>
</dbReference>
<organism evidence="10 11">
    <name type="scientific">Sediminispirochaeta smaragdinae (strain DSM 11293 / JCM 15392 / SEBR 4228)</name>
    <name type="common">Spirochaeta smaragdinae</name>
    <dbReference type="NCBI Taxonomy" id="573413"/>
    <lineage>
        <taxon>Bacteria</taxon>
        <taxon>Pseudomonadati</taxon>
        <taxon>Spirochaetota</taxon>
        <taxon>Spirochaetia</taxon>
        <taxon>Spirochaetales</taxon>
        <taxon>Spirochaetaceae</taxon>
        <taxon>Sediminispirochaeta</taxon>
    </lineage>
</organism>
<feature type="transmembrane region" description="Helical" evidence="8">
    <location>
        <begin position="21"/>
        <end position="45"/>
    </location>
</feature>
<dbReference type="PANTHER" id="PTHR30614">
    <property type="entry name" value="MEMBRANE COMPONENT OF AMINO ACID ABC TRANSPORTER"/>
    <property type="match status" value="1"/>
</dbReference>
<evidence type="ECO:0000313" key="10">
    <source>
        <dbReference type="EMBL" id="ADK82400.1"/>
    </source>
</evidence>
<dbReference type="OrthoDB" id="9774451at2"/>
<dbReference type="Pfam" id="PF00528">
    <property type="entry name" value="BPD_transp_1"/>
    <property type="match status" value="1"/>
</dbReference>
<dbReference type="InterPro" id="IPR000515">
    <property type="entry name" value="MetI-like"/>
</dbReference>
<dbReference type="GO" id="GO:0006865">
    <property type="term" value="P:amino acid transport"/>
    <property type="evidence" value="ECO:0007669"/>
    <property type="project" value="TreeGrafter"/>
</dbReference>
<keyword evidence="7 8" id="KW-0472">Membrane</keyword>
<keyword evidence="11" id="KW-1185">Reference proteome</keyword>
<dbReference type="NCBIfam" id="TIGR01726">
    <property type="entry name" value="HEQRo_perm_3TM"/>
    <property type="match status" value="1"/>
</dbReference>
<evidence type="ECO:0000256" key="4">
    <source>
        <dbReference type="ARBA" id="ARBA00022475"/>
    </source>
</evidence>
<evidence type="ECO:0000256" key="8">
    <source>
        <dbReference type="RuleBase" id="RU363032"/>
    </source>
</evidence>
<dbReference type="AlphaFoldDB" id="E1RAN2"/>
<feature type="transmembrane region" description="Helical" evidence="8">
    <location>
        <begin position="264"/>
        <end position="284"/>
    </location>
</feature>
<dbReference type="Gene3D" id="1.10.3720.10">
    <property type="entry name" value="MetI-like"/>
    <property type="match status" value="1"/>
</dbReference>
<dbReference type="EMBL" id="CP002116">
    <property type="protein sequence ID" value="ADK82400.1"/>
    <property type="molecule type" value="Genomic_DNA"/>
</dbReference>
<feature type="transmembrane region" description="Helical" evidence="8">
    <location>
        <begin position="150"/>
        <end position="170"/>
    </location>
</feature>
<keyword evidence="6 8" id="KW-1133">Transmembrane helix</keyword>
<dbReference type="HOGENOM" id="CLU_019602_16_1_12"/>
<feature type="transmembrane region" description="Helical" evidence="8">
    <location>
        <begin position="191"/>
        <end position="209"/>
    </location>
</feature>
<feature type="transmembrane region" description="Helical" evidence="8">
    <location>
        <begin position="85"/>
        <end position="104"/>
    </location>
</feature>
<evidence type="ECO:0000313" key="11">
    <source>
        <dbReference type="Proteomes" id="UP000002318"/>
    </source>
</evidence>
<evidence type="ECO:0000256" key="5">
    <source>
        <dbReference type="ARBA" id="ARBA00022692"/>
    </source>
</evidence>